<proteinExistence type="predicted"/>
<sequence length="117" mass="13436">MGIFSLTKKIKNKIINFFKKECHCRNKDQVHLNLDGLEIFLERCMAYDKPHEVTIVVPRAELRKKIEKGDELEEIEILLNSITVVSSPQRPSNEGNGEEGPLPEPPEIPRRSLNSKE</sequence>
<name>A0A4R8GSZ4_9FIRM</name>
<evidence type="ECO:0000313" key="3">
    <source>
        <dbReference type="Proteomes" id="UP000295832"/>
    </source>
</evidence>
<dbReference type="AlphaFoldDB" id="A0A4R8GSZ4"/>
<feature type="region of interest" description="Disordered" evidence="1">
    <location>
        <begin position="86"/>
        <end position="117"/>
    </location>
</feature>
<gene>
    <name evidence="2" type="ORF">C7959_12120</name>
</gene>
<accession>A0A4R8GSZ4</accession>
<feature type="compositionally biased region" description="Basic and acidic residues" evidence="1">
    <location>
        <begin position="107"/>
        <end position="117"/>
    </location>
</feature>
<dbReference type="STRING" id="926561.GCA_000379025_01885"/>
<keyword evidence="3" id="KW-1185">Reference proteome</keyword>
<dbReference type="Proteomes" id="UP000295832">
    <property type="component" value="Unassembled WGS sequence"/>
</dbReference>
<reference evidence="2 3" key="1">
    <citation type="submission" date="2019-03" db="EMBL/GenBank/DDBJ databases">
        <title>Subsurface microbial communities from deep shales in Ohio and West Virginia, USA.</title>
        <authorList>
            <person name="Wrighton K."/>
        </authorList>
    </citation>
    <scope>NUCLEOTIDE SEQUENCE [LARGE SCALE GENOMIC DNA]</scope>
    <source>
        <strain evidence="2 3">MSL 6dP</strain>
    </source>
</reference>
<evidence type="ECO:0000256" key="1">
    <source>
        <dbReference type="SAM" id="MobiDB-lite"/>
    </source>
</evidence>
<evidence type="ECO:0000313" key="2">
    <source>
        <dbReference type="EMBL" id="TDX49067.1"/>
    </source>
</evidence>
<organism evidence="2 3">
    <name type="scientific">Orenia marismortui</name>
    <dbReference type="NCBI Taxonomy" id="46469"/>
    <lineage>
        <taxon>Bacteria</taxon>
        <taxon>Bacillati</taxon>
        <taxon>Bacillota</taxon>
        <taxon>Clostridia</taxon>
        <taxon>Halanaerobiales</taxon>
        <taxon>Halobacteroidaceae</taxon>
        <taxon>Orenia</taxon>
    </lineage>
</organism>
<protein>
    <submittedName>
        <fullName evidence="2">Uncharacterized protein</fullName>
    </submittedName>
</protein>
<dbReference type="EMBL" id="SOEG01000021">
    <property type="protein sequence ID" value="TDX49067.1"/>
    <property type="molecule type" value="Genomic_DNA"/>
</dbReference>
<comment type="caution">
    <text evidence="2">The sequence shown here is derived from an EMBL/GenBank/DDBJ whole genome shotgun (WGS) entry which is preliminary data.</text>
</comment>
<dbReference type="RefSeq" id="WP_134117577.1">
    <property type="nucleotide sequence ID" value="NZ_SOEG01000021.1"/>
</dbReference>